<dbReference type="STRING" id="121292.AU252_01220"/>
<dbReference type="EMBL" id="CP013747">
    <property type="protein sequence ID" value="ALV39953.1"/>
    <property type="molecule type" value="Genomic_DNA"/>
</dbReference>
<dbReference type="KEGG" id="psul:AU252_01220"/>
<reference evidence="6 7" key="1">
    <citation type="submission" date="2015-12" db="EMBL/GenBank/DDBJ databases">
        <authorList>
            <person name="Shamseldin A."/>
            <person name="Moawad H."/>
            <person name="Abd El-Rahim W.M."/>
            <person name="Sadowsky M.J."/>
        </authorList>
    </citation>
    <scope>NUCLEOTIDE SEQUENCE [LARGE SCALE GENOMIC DNA]</scope>
    <source>
        <strain evidence="6 7">Ar51</strain>
    </source>
</reference>
<dbReference type="Pfam" id="PF07729">
    <property type="entry name" value="FCD"/>
    <property type="match status" value="1"/>
</dbReference>
<feature type="domain" description="HTH gntR-type" evidence="5">
    <location>
        <begin position="15"/>
        <end position="82"/>
    </location>
</feature>
<dbReference type="GO" id="GO:0003677">
    <property type="term" value="F:DNA binding"/>
    <property type="evidence" value="ECO:0007669"/>
    <property type="project" value="UniProtKB-KW"/>
</dbReference>
<evidence type="ECO:0000256" key="1">
    <source>
        <dbReference type="ARBA" id="ARBA00023015"/>
    </source>
</evidence>
<dbReference type="InterPro" id="IPR036390">
    <property type="entry name" value="WH_DNA-bd_sf"/>
</dbReference>
<dbReference type="InterPro" id="IPR011711">
    <property type="entry name" value="GntR_C"/>
</dbReference>
<name>A0A0U3R400_9MICC</name>
<dbReference type="InterPro" id="IPR008920">
    <property type="entry name" value="TF_FadR/GntR_C"/>
</dbReference>
<dbReference type="Proteomes" id="UP000065151">
    <property type="component" value="Chromosome"/>
</dbReference>
<dbReference type="SUPFAM" id="SSF48008">
    <property type="entry name" value="GntR ligand-binding domain-like"/>
    <property type="match status" value="1"/>
</dbReference>
<proteinExistence type="predicted"/>
<dbReference type="Pfam" id="PF00392">
    <property type="entry name" value="GntR"/>
    <property type="match status" value="1"/>
</dbReference>
<sequence>MTTTVGVVDAPLRPGTDVGTVHADLRSMILEGTLEPGRRISQAELSRLTGAGRTPLREALRMLQQEGLVKSELNKGITIAALDLDDLDCTYAYRVSMESTAIRITVPLLTDRELQDLDTTMTQMGAAIERGDRDGFNDPHRRFHQLLLSRVQEGAKARMEVDADRAERVRRLLIQGDEHAFAKAHGEHRDILAAAHTRDGVAAGRLLASHLARSAFYVAAQLEPTYDTVLTRTALRTVLGEDLAQTPKKTAGREQTTAGTWRERRATA</sequence>
<evidence type="ECO:0000256" key="4">
    <source>
        <dbReference type="SAM" id="MobiDB-lite"/>
    </source>
</evidence>
<dbReference type="GO" id="GO:0003700">
    <property type="term" value="F:DNA-binding transcription factor activity"/>
    <property type="evidence" value="ECO:0007669"/>
    <property type="project" value="InterPro"/>
</dbReference>
<evidence type="ECO:0000313" key="7">
    <source>
        <dbReference type="Proteomes" id="UP000065151"/>
    </source>
</evidence>
<dbReference type="AlphaFoldDB" id="A0A0U3R400"/>
<keyword evidence="3" id="KW-0804">Transcription</keyword>
<dbReference type="Gene3D" id="1.20.120.530">
    <property type="entry name" value="GntR ligand-binding domain-like"/>
    <property type="match status" value="1"/>
</dbReference>
<dbReference type="Gene3D" id="1.10.10.10">
    <property type="entry name" value="Winged helix-like DNA-binding domain superfamily/Winged helix DNA-binding domain"/>
    <property type="match status" value="1"/>
</dbReference>
<feature type="region of interest" description="Disordered" evidence="4">
    <location>
        <begin position="245"/>
        <end position="268"/>
    </location>
</feature>
<dbReference type="PROSITE" id="PS50949">
    <property type="entry name" value="HTH_GNTR"/>
    <property type="match status" value="1"/>
</dbReference>
<dbReference type="InterPro" id="IPR036388">
    <property type="entry name" value="WH-like_DNA-bd_sf"/>
</dbReference>
<evidence type="ECO:0000313" key="6">
    <source>
        <dbReference type="EMBL" id="ALV39953.1"/>
    </source>
</evidence>
<gene>
    <name evidence="6" type="ORF">AU252_01220</name>
</gene>
<dbReference type="InterPro" id="IPR000524">
    <property type="entry name" value="Tscrpt_reg_HTH_GntR"/>
</dbReference>
<accession>A0A0U3R400</accession>
<protein>
    <recommendedName>
        <fullName evidence="5">HTH gntR-type domain-containing protein</fullName>
    </recommendedName>
</protein>
<evidence type="ECO:0000256" key="3">
    <source>
        <dbReference type="ARBA" id="ARBA00023163"/>
    </source>
</evidence>
<dbReference type="SMART" id="SM00345">
    <property type="entry name" value="HTH_GNTR"/>
    <property type="match status" value="1"/>
</dbReference>
<keyword evidence="1" id="KW-0805">Transcription regulation</keyword>
<dbReference type="SUPFAM" id="SSF46785">
    <property type="entry name" value="Winged helix' DNA-binding domain"/>
    <property type="match status" value="1"/>
</dbReference>
<dbReference type="PANTHER" id="PTHR43537:SF5">
    <property type="entry name" value="UXU OPERON TRANSCRIPTIONAL REGULATOR"/>
    <property type="match status" value="1"/>
</dbReference>
<dbReference type="SMART" id="SM00895">
    <property type="entry name" value="FCD"/>
    <property type="match status" value="1"/>
</dbReference>
<dbReference type="PANTHER" id="PTHR43537">
    <property type="entry name" value="TRANSCRIPTIONAL REGULATOR, GNTR FAMILY"/>
    <property type="match status" value="1"/>
</dbReference>
<dbReference type="RefSeq" id="WP_058929168.1">
    <property type="nucleotide sequence ID" value="NZ_CP013747.1"/>
</dbReference>
<evidence type="ECO:0000256" key="2">
    <source>
        <dbReference type="ARBA" id="ARBA00023125"/>
    </source>
</evidence>
<keyword evidence="2" id="KW-0238">DNA-binding</keyword>
<organism evidence="6">
    <name type="scientific">Pseudarthrobacter sulfonivorans</name>
    <dbReference type="NCBI Taxonomy" id="121292"/>
    <lineage>
        <taxon>Bacteria</taxon>
        <taxon>Bacillati</taxon>
        <taxon>Actinomycetota</taxon>
        <taxon>Actinomycetes</taxon>
        <taxon>Micrococcales</taxon>
        <taxon>Micrococcaceae</taxon>
        <taxon>Pseudarthrobacter</taxon>
    </lineage>
</organism>
<evidence type="ECO:0000259" key="5">
    <source>
        <dbReference type="PROSITE" id="PS50949"/>
    </source>
</evidence>